<organism evidence="1 2">
    <name type="scientific">Peronosclerospora sorghi</name>
    <dbReference type="NCBI Taxonomy" id="230839"/>
    <lineage>
        <taxon>Eukaryota</taxon>
        <taxon>Sar</taxon>
        <taxon>Stramenopiles</taxon>
        <taxon>Oomycota</taxon>
        <taxon>Peronosporomycetes</taxon>
        <taxon>Peronosporales</taxon>
        <taxon>Peronosporaceae</taxon>
        <taxon>Peronosclerospora</taxon>
    </lineage>
</organism>
<protein>
    <submittedName>
        <fullName evidence="1">Uncharacterized protein</fullName>
    </submittedName>
</protein>
<name>A0ACC0VHW4_9STRA</name>
<gene>
    <name evidence="1" type="ORF">PsorP6_013602</name>
</gene>
<proteinExistence type="predicted"/>
<keyword evidence="2" id="KW-1185">Reference proteome</keyword>
<dbReference type="EMBL" id="CM047588">
    <property type="protein sequence ID" value="KAI9905927.1"/>
    <property type="molecule type" value="Genomic_DNA"/>
</dbReference>
<reference evidence="1 2" key="1">
    <citation type="journal article" date="2022" name="bioRxiv">
        <title>The genome of the oomycete Peronosclerospora sorghi, a cosmopolitan pathogen of maize and sorghum, is inflated with dispersed pseudogenes.</title>
        <authorList>
            <person name="Fletcher K."/>
            <person name="Martin F."/>
            <person name="Isakeit T."/>
            <person name="Cavanaugh K."/>
            <person name="Magill C."/>
            <person name="Michelmore R."/>
        </authorList>
    </citation>
    <scope>NUCLEOTIDE SEQUENCE [LARGE SCALE GENOMIC DNA]</scope>
    <source>
        <strain evidence="1">P6</strain>
    </source>
</reference>
<dbReference type="Proteomes" id="UP001163321">
    <property type="component" value="Chromosome 9"/>
</dbReference>
<comment type="caution">
    <text evidence="1">The sequence shown here is derived from an EMBL/GenBank/DDBJ whole genome shotgun (WGS) entry which is preliminary data.</text>
</comment>
<evidence type="ECO:0000313" key="1">
    <source>
        <dbReference type="EMBL" id="KAI9905927.1"/>
    </source>
</evidence>
<accession>A0ACC0VHW4</accession>
<evidence type="ECO:0000313" key="2">
    <source>
        <dbReference type="Proteomes" id="UP001163321"/>
    </source>
</evidence>
<sequence>MKALHPYRISGMAQDWVISEKHFFRNYSFQKSFQPERFQRFLAFLEYNRGIDWRIKDTNPTPQIPCQAVYAHPEAHPSYSVESNARGDEGPPVIREVSSELWVVATTNGGTSSEAVSLRVEK</sequence>